<protein>
    <submittedName>
        <fullName evidence="2">Nucleoside-diphosphate-sugar epimerase</fullName>
    </submittedName>
</protein>
<dbReference type="STRING" id="226505.SAMN05444394_3249"/>
<evidence type="ECO:0000259" key="1">
    <source>
        <dbReference type="Pfam" id="PF01370"/>
    </source>
</evidence>
<dbReference type="EMBL" id="FSRC01000002">
    <property type="protein sequence ID" value="SIO06912.1"/>
    <property type="molecule type" value="Genomic_DNA"/>
</dbReference>
<reference evidence="3" key="1">
    <citation type="submission" date="2016-11" db="EMBL/GenBank/DDBJ databases">
        <authorList>
            <person name="Varghese N."/>
            <person name="Submissions S."/>
        </authorList>
    </citation>
    <scope>NUCLEOTIDE SEQUENCE [LARGE SCALE GENOMIC DNA]</scope>
    <source>
        <strain evidence="3">DSM 15292</strain>
    </source>
</reference>
<organism evidence="2 3">
    <name type="scientific">Algoriphagus halophilus</name>
    <dbReference type="NCBI Taxonomy" id="226505"/>
    <lineage>
        <taxon>Bacteria</taxon>
        <taxon>Pseudomonadati</taxon>
        <taxon>Bacteroidota</taxon>
        <taxon>Cytophagia</taxon>
        <taxon>Cytophagales</taxon>
        <taxon>Cyclobacteriaceae</taxon>
        <taxon>Algoriphagus</taxon>
    </lineage>
</organism>
<dbReference type="AlphaFoldDB" id="A0A1N6GHP3"/>
<name>A0A1N6GHP3_9BACT</name>
<evidence type="ECO:0000313" key="3">
    <source>
        <dbReference type="Proteomes" id="UP000185221"/>
    </source>
</evidence>
<dbReference type="GO" id="GO:0004029">
    <property type="term" value="F:aldehyde dehydrogenase (NAD+) activity"/>
    <property type="evidence" value="ECO:0007669"/>
    <property type="project" value="TreeGrafter"/>
</dbReference>
<accession>A0A1N6GHP3</accession>
<dbReference type="SUPFAM" id="SSF51735">
    <property type="entry name" value="NAD(P)-binding Rossmann-fold domains"/>
    <property type="match status" value="1"/>
</dbReference>
<dbReference type="RefSeq" id="WP_074225999.1">
    <property type="nucleotide sequence ID" value="NZ_FSRC01000002.1"/>
</dbReference>
<dbReference type="Gene3D" id="3.40.50.720">
    <property type="entry name" value="NAD(P)-binding Rossmann-like Domain"/>
    <property type="match status" value="1"/>
</dbReference>
<dbReference type="InterPro" id="IPR001509">
    <property type="entry name" value="Epimerase_deHydtase"/>
</dbReference>
<dbReference type="Proteomes" id="UP000185221">
    <property type="component" value="Unassembled WGS sequence"/>
</dbReference>
<feature type="domain" description="NAD-dependent epimerase/dehydratase" evidence="1">
    <location>
        <begin position="3"/>
        <end position="190"/>
    </location>
</feature>
<dbReference type="Pfam" id="PF01370">
    <property type="entry name" value="Epimerase"/>
    <property type="match status" value="1"/>
</dbReference>
<dbReference type="InterPro" id="IPR036291">
    <property type="entry name" value="NAD(P)-bd_dom_sf"/>
</dbReference>
<dbReference type="InterPro" id="IPR051783">
    <property type="entry name" value="NAD(P)-dependent_oxidoreduct"/>
</dbReference>
<dbReference type="OrthoDB" id="596910at2"/>
<proteinExistence type="predicted"/>
<dbReference type="PANTHER" id="PTHR48079">
    <property type="entry name" value="PROTEIN YEEZ"/>
    <property type="match status" value="1"/>
</dbReference>
<keyword evidence="3" id="KW-1185">Reference proteome</keyword>
<dbReference type="PANTHER" id="PTHR48079:SF6">
    <property type="entry name" value="NAD(P)-BINDING DOMAIN-CONTAINING PROTEIN-RELATED"/>
    <property type="match status" value="1"/>
</dbReference>
<evidence type="ECO:0000313" key="2">
    <source>
        <dbReference type="EMBL" id="SIO06912.1"/>
    </source>
</evidence>
<dbReference type="GO" id="GO:0005737">
    <property type="term" value="C:cytoplasm"/>
    <property type="evidence" value="ECO:0007669"/>
    <property type="project" value="TreeGrafter"/>
</dbReference>
<sequence>MKIFITGITGLLGSYVAKEFASLGEIHGFKRKNSSTRLLDGVNFPIHWHEGTISDVGSIDDAIQEMDLVIHCAGMVSFLPGDEEELFEVNVRGTSNLVNCMLNAGVKKLIHVSSVSALGRNPELSVIDEEHKWVDSPLNTKYGTSKYLGELEAWRGEQEGLELIVVNPSILLGKISDERSSTSIYAHVLGNSSYYPVGSINYLDVRDASKIMRELYEKACWGDRFILNKETIKYREFFEKMAKAFGKKVPTKPVSNSLLKLGLFFLGIARMLRLSKNPLNKQTAMISQQDITFKNDKIEKLLHFKYTPIEETFLWAK</sequence>
<gene>
    <name evidence="2" type="ORF">SAMN05444394_3249</name>
</gene>